<dbReference type="EMBL" id="ML208542">
    <property type="protein sequence ID" value="TFK63057.1"/>
    <property type="molecule type" value="Genomic_DNA"/>
</dbReference>
<protein>
    <submittedName>
        <fullName evidence="1">Alpha/beta-hydrolase</fullName>
    </submittedName>
</protein>
<reference evidence="1 2" key="1">
    <citation type="journal article" date="2019" name="Nat. Ecol. Evol.">
        <title>Megaphylogeny resolves global patterns of mushroom evolution.</title>
        <authorList>
            <person name="Varga T."/>
            <person name="Krizsan K."/>
            <person name="Foldi C."/>
            <person name="Dima B."/>
            <person name="Sanchez-Garcia M."/>
            <person name="Sanchez-Ramirez S."/>
            <person name="Szollosi G.J."/>
            <person name="Szarkandi J.G."/>
            <person name="Papp V."/>
            <person name="Albert L."/>
            <person name="Andreopoulos W."/>
            <person name="Angelini C."/>
            <person name="Antonin V."/>
            <person name="Barry K.W."/>
            <person name="Bougher N.L."/>
            <person name="Buchanan P."/>
            <person name="Buyck B."/>
            <person name="Bense V."/>
            <person name="Catcheside P."/>
            <person name="Chovatia M."/>
            <person name="Cooper J."/>
            <person name="Damon W."/>
            <person name="Desjardin D."/>
            <person name="Finy P."/>
            <person name="Geml J."/>
            <person name="Haridas S."/>
            <person name="Hughes K."/>
            <person name="Justo A."/>
            <person name="Karasinski D."/>
            <person name="Kautmanova I."/>
            <person name="Kiss B."/>
            <person name="Kocsube S."/>
            <person name="Kotiranta H."/>
            <person name="LaButti K.M."/>
            <person name="Lechner B.E."/>
            <person name="Liimatainen K."/>
            <person name="Lipzen A."/>
            <person name="Lukacs Z."/>
            <person name="Mihaltcheva S."/>
            <person name="Morgado L.N."/>
            <person name="Niskanen T."/>
            <person name="Noordeloos M.E."/>
            <person name="Ohm R.A."/>
            <person name="Ortiz-Santana B."/>
            <person name="Ovrebo C."/>
            <person name="Racz N."/>
            <person name="Riley R."/>
            <person name="Savchenko A."/>
            <person name="Shiryaev A."/>
            <person name="Soop K."/>
            <person name="Spirin V."/>
            <person name="Szebenyi C."/>
            <person name="Tomsovsky M."/>
            <person name="Tulloss R.E."/>
            <person name="Uehling J."/>
            <person name="Grigoriev I.V."/>
            <person name="Vagvolgyi C."/>
            <person name="Papp T."/>
            <person name="Martin F.M."/>
            <person name="Miettinen O."/>
            <person name="Hibbett D.S."/>
            <person name="Nagy L.G."/>
        </authorList>
    </citation>
    <scope>NUCLEOTIDE SEQUENCE [LARGE SCALE GENOMIC DNA]</scope>
    <source>
        <strain evidence="1 2">NL-1719</strain>
    </source>
</reference>
<gene>
    <name evidence="1" type="ORF">BDN72DRAFT_848053</name>
</gene>
<evidence type="ECO:0000313" key="2">
    <source>
        <dbReference type="Proteomes" id="UP000308600"/>
    </source>
</evidence>
<dbReference type="Proteomes" id="UP000308600">
    <property type="component" value="Unassembled WGS sequence"/>
</dbReference>
<proteinExistence type="predicted"/>
<name>A0ACD3ABU4_9AGAR</name>
<organism evidence="1 2">
    <name type="scientific">Pluteus cervinus</name>
    <dbReference type="NCBI Taxonomy" id="181527"/>
    <lineage>
        <taxon>Eukaryota</taxon>
        <taxon>Fungi</taxon>
        <taxon>Dikarya</taxon>
        <taxon>Basidiomycota</taxon>
        <taxon>Agaricomycotina</taxon>
        <taxon>Agaricomycetes</taxon>
        <taxon>Agaricomycetidae</taxon>
        <taxon>Agaricales</taxon>
        <taxon>Pluteineae</taxon>
        <taxon>Pluteaceae</taxon>
        <taxon>Pluteus</taxon>
    </lineage>
</organism>
<sequence length="254" mass="27933">MSAVLAGAPGDHCFTGVQHTGTPVGKIIEVAGVPTYLSEPPAGSTIQGAPKKVILYFADVYGPLFVNSELLQDYFASHGYYVLGIDYFLGDPVHIHTEAEFDRQAWMNKSRKQAAELLPKWIDAVWETYGPDSLYSAVGYCFGGPPTLELAITGKIVAAAFAHPAFLNEDHFTQLKAPLLLSCAETDFTFPVASRRRAEDLLVSSKAQYHIQVFAGVAHGFALRCNLDVENERWAKEESARSIIGWFNRFSIKS</sequence>
<evidence type="ECO:0000313" key="1">
    <source>
        <dbReference type="EMBL" id="TFK63057.1"/>
    </source>
</evidence>
<accession>A0ACD3ABU4</accession>
<keyword evidence="2" id="KW-1185">Reference proteome</keyword>